<dbReference type="GO" id="GO:0008173">
    <property type="term" value="F:RNA methyltransferase activity"/>
    <property type="evidence" value="ECO:0007669"/>
    <property type="project" value="InterPro"/>
</dbReference>
<evidence type="ECO:0000256" key="10">
    <source>
        <dbReference type="ARBA" id="ARBA00023014"/>
    </source>
</evidence>
<keyword evidence="7" id="KW-0949">S-adenosyl-L-methionine</keyword>
<dbReference type="InterPro" id="IPR007197">
    <property type="entry name" value="rSAM"/>
</dbReference>
<dbReference type="InterPro" id="IPR013785">
    <property type="entry name" value="Aldolase_TIM"/>
</dbReference>
<keyword evidence="3" id="KW-0004">4Fe-4S</keyword>
<sequence>MLREVDRPNTTRSVIVDKILRSSDGSSAKLIQIIKREGIATIESGRYEVGCESIFCLSTQIGCGMGCQFCRSTEPYEFYPGKPQRILRNLSTQEIVDQAFNTFDDVPPPQESAGIVFSYMGMGEPFANLRAVKDSIRQLGAKYPKSRVTLSTIAFNTVGIRELADEVASGMYPTPVKLHVSLHSPSDEQRQQLIPYASSISETLDGAEYYAKTTNTVVKLNYVLVAGFNNDKADAEKLGALLEKRRGLVLKISDLNSNDNKSVVQPEEADRFESWLKELKVETCRFSGRGKDINAGCGELVKGKRNL</sequence>
<evidence type="ECO:0000256" key="8">
    <source>
        <dbReference type="ARBA" id="ARBA00022723"/>
    </source>
</evidence>
<organism evidence="12 13">
    <name type="scientific">Candidatus Woesebacteria bacterium RIFCSPHIGHO2_01_FULL_40_22</name>
    <dbReference type="NCBI Taxonomy" id="1802499"/>
    <lineage>
        <taxon>Bacteria</taxon>
        <taxon>Candidatus Woeseibacteriota</taxon>
    </lineage>
</organism>
<dbReference type="Gene3D" id="3.20.20.70">
    <property type="entry name" value="Aldolase class I"/>
    <property type="match status" value="1"/>
</dbReference>
<comment type="caution">
    <text evidence="12">The sequence shown here is derived from an EMBL/GenBank/DDBJ whole genome shotgun (WGS) entry which is preliminary data.</text>
</comment>
<gene>
    <name evidence="12" type="ORF">A2628_01705</name>
</gene>
<keyword evidence="8" id="KW-0479">Metal-binding</keyword>
<evidence type="ECO:0000256" key="1">
    <source>
        <dbReference type="ARBA" id="ARBA00001966"/>
    </source>
</evidence>
<dbReference type="EMBL" id="MGGL01000004">
    <property type="protein sequence ID" value="OGM27485.1"/>
    <property type="molecule type" value="Genomic_DNA"/>
</dbReference>
<keyword evidence="10" id="KW-0411">Iron-sulfur</keyword>
<dbReference type="SFLD" id="SFLDS00029">
    <property type="entry name" value="Radical_SAM"/>
    <property type="match status" value="1"/>
</dbReference>
<evidence type="ECO:0000256" key="7">
    <source>
        <dbReference type="ARBA" id="ARBA00022691"/>
    </source>
</evidence>
<accession>A0A1F7YLT4</accession>
<evidence type="ECO:0000313" key="12">
    <source>
        <dbReference type="EMBL" id="OGM27485.1"/>
    </source>
</evidence>
<evidence type="ECO:0000256" key="5">
    <source>
        <dbReference type="ARBA" id="ARBA00022603"/>
    </source>
</evidence>
<name>A0A1F7YLT4_9BACT</name>
<feature type="domain" description="Radical SAM core" evidence="11">
    <location>
        <begin position="49"/>
        <end position="294"/>
    </location>
</feature>
<evidence type="ECO:0000313" key="13">
    <source>
        <dbReference type="Proteomes" id="UP000179221"/>
    </source>
</evidence>
<dbReference type="GO" id="GO:0070475">
    <property type="term" value="P:rRNA base methylation"/>
    <property type="evidence" value="ECO:0007669"/>
    <property type="project" value="TreeGrafter"/>
</dbReference>
<keyword evidence="6" id="KW-0808">Transferase</keyword>
<keyword evidence="5" id="KW-0489">Methyltransferase</keyword>
<keyword evidence="9" id="KW-0408">Iron</keyword>
<evidence type="ECO:0000256" key="4">
    <source>
        <dbReference type="ARBA" id="ARBA00022490"/>
    </source>
</evidence>
<dbReference type="InterPro" id="IPR040072">
    <property type="entry name" value="Methyltransferase_A"/>
</dbReference>
<reference evidence="12 13" key="1">
    <citation type="journal article" date="2016" name="Nat. Commun.">
        <title>Thousands of microbial genomes shed light on interconnected biogeochemical processes in an aquifer system.</title>
        <authorList>
            <person name="Anantharaman K."/>
            <person name="Brown C.T."/>
            <person name="Hug L.A."/>
            <person name="Sharon I."/>
            <person name="Castelle C.J."/>
            <person name="Probst A.J."/>
            <person name="Thomas B.C."/>
            <person name="Singh A."/>
            <person name="Wilkins M.J."/>
            <person name="Karaoz U."/>
            <person name="Brodie E.L."/>
            <person name="Williams K.H."/>
            <person name="Hubbard S.S."/>
            <person name="Banfield J.F."/>
        </authorList>
    </citation>
    <scope>NUCLEOTIDE SEQUENCE [LARGE SCALE GENOMIC DNA]</scope>
</reference>
<evidence type="ECO:0000259" key="11">
    <source>
        <dbReference type="PROSITE" id="PS51918"/>
    </source>
</evidence>
<dbReference type="Proteomes" id="UP000179221">
    <property type="component" value="Unassembled WGS sequence"/>
</dbReference>
<evidence type="ECO:0000256" key="6">
    <source>
        <dbReference type="ARBA" id="ARBA00022679"/>
    </source>
</evidence>
<comment type="subcellular location">
    <subcellularLocation>
        <location evidence="2">Cytoplasm</location>
    </subcellularLocation>
</comment>
<evidence type="ECO:0000256" key="9">
    <source>
        <dbReference type="ARBA" id="ARBA00023004"/>
    </source>
</evidence>
<protein>
    <recommendedName>
        <fullName evidence="11">Radical SAM core domain-containing protein</fullName>
    </recommendedName>
</protein>
<dbReference type="PANTHER" id="PTHR30544:SF5">
    <property type="entry name" value="RADICAL SAM CORE DOMAIN-CONTAINING PROTEIN"/>
    <property type="match status" value="1"/>
</dbReference>
<dbReference type="GO" id="GO:0030488">
    <property type="term" value="P:tRNA methylation"/>
    <property type="evidence" value="ECO:0007669"/>
    <property type="project" value="TreeGrafter"/>
</dbReference>
<dbReference type="CDD" id="cd01335">
    <property type="entry name" value="Radical_SAM"/>
    <property type="match status" value="1"/>
</dbReference>
<dbReference type="GO" id="GO:0051539">
    <property type="term" value="F:4 iron, 4 sulfur cluster binding"/>
    <property type="evidence" value="ECO:0007669"/>
    <property type="project" value="UniProtKB-KW"/>
</dbReference>
<keyword evidence="4" id="KW-0963">Cytoplasm</keyword>
<comment type="cofactor">
    <cofactor evidence="1">
        <name>[4Fe-4S] cluster</name>
        <dbReference type="ChEBI" id="CHEBI:49883"/>
    </cofactor>
</comment>
<dbReference type="PANTHER" id="PTHR30544">
    <property type="entry name" value="23S RRNA METHYLTRANSFERASE"/>
    <property type="match status" value="1"/>
</dbReference>
<dbReference type="InterPro" id="IPR058240">
    <property type="entry name" value="rSAM_sf"/>
</dbReference>
<dbReference type="PROSITE" id="PS51918">
    <property type="entry name" value="RADICAL_SAM"/>
    <property type="match status" value="1"/>
</dbReference>
<dbReference type="InterPro" id="IPR004383">
    <property type="entry name" value="rRNA_lsu_MTrfase_RlmN/Cfr"/>
</dbReference>
<evidence type="ECO:0000256" key="3">
    <source>
        <dbReference type="ARBA" id="ARBA00022485"/>
    </source>
</evidence>
<dbReference type="Pfam" id="PF04055">
    <property type="entry name" value="Radical_SAM"/>
    <property type="match status" value="1"/>
</dbReference>
<dbReference type="SUPFAM" id="SSF102114">
    <property type="entry name" value="Radical SAM enzymes"/>
    <property type="match status" value="1"/>
</dbReference>
<dbReference type="AlphaFoldDB" id="A0A1F7YLT4"/>
<evidence type="ECO:0000256" key="2">
    <source>
        <dbReference type="ARBA" id="ARBA00004496"/>
    </source>
</evidence>
<proteinExistence type="predicted"/>
<dbReference type="GO" id="GO:0046872">
    <property type="term" value="F:metal ion binding"/>
    <property type="evidence" value="ECO:0007669"/>
    <property type="project" value="UniProtKB-KW"/>
</dbReference>
<dbReference type="PIRSF" id="PIRSF006004">
    <property type="entry name" value="CHP00048"/>
    <property type="match status" value="1"/>
</dbReference>
<dbReference type="GO" id="GO:0005737">
    <property type="term" value="C:cytoplasm"/>
    <property type="evidence" value="ECO:0007669"/>
    <property type="project" value="UniProtKB-SubCell"/>
</dbReference>